<dbReference type="CDD" id="cd17502">
    <property type="entry name" value="MFS_Azr1_MDR_like"/>
    <property type="match status" value="1"/>
</dbReference>
<dbReference type="InterPro" id="IPR004638">
    <property type="entry name" value="EmrB-like"/>
</dbReference>
<evidence type="ECO:0000313" key="10">
    <source>
        <dbReference type="EMBL" id="SCF39506.1"/>
    </source>
</evidence>
<dbReference type="Gene3D" id="1.20.1720.10">
    <property type="entry name" value="Multidrug resistance protein D"/>
    <property type="match status" value="1"/>
</dbReference>
<feature type="transmembrane region" description="Helical" evidence="8">
    <location>
        <begin position="149"/>
        <end position="167"/>
    </location>
</feature>
<dbReference type="SUPFAM" id="SSF103473">
    <property type="entry name" value="MFS general substrate transporter"/>
    <property type="match status" value="1"/>
</dbReference>
<protein>
    <submittedName>
        <fullName evidence="10">Drug resistance transporter, EmrB/QacA subfamily</fullName>
    </submittedName>
</protein>
<feature type="transmembrane region" description="Helical" evidence="8">
    <location>
        <begin position="345"/>
        <end position="364"/>
    </location>
</feature>
<feature type="transmembrane region" description="Helical" evidence="8">
    <location>
        <begin position="60"/>
        <end position="79"/>
    </location>
</feature>
<sequence>MATPDPEIVDAPPREGPLGRNSMRIVVIAMMICSALGSLDLTIVSTAAPTIVGQLEGVQYLSLLFTIYIIVAGVTTPLYGKLADLYGTRRLYIFAISAFLIGSALSGMAQSMVQLVAFRAVQGVGAGGLSVLTMTVVAEIVPLRERGRFMGMFGAVLGVGAIAGPLLGGVLTDQLSWRWIFYINLPLGLIALAAIIRELKLPPKKSTMPIDYLGFILLAALIADITLLTSRGGVQDAWSSPIILALAAAGIVLVVLFVLRELRAPEPIMPPRLFRIPSITFACLANVMVHTWITVIGAFVPMFIQLAMGINAFNSGLLQLPMVFGLMVVSIVGGNLITKWRRYKWSPVLGSALAVPSLLLFATMTPHTSLWLVITYMVVFGLVVGLCMQPLMVAIQATAPERDMGSATATGAFSQRIGGSLGFAALAALFSSRLSTELSHRLPADTAARIPSDGSISPVDLQALPVELRVAVESAFADTIRSVFIWTIPLMVLALVFSLMLKNVRIDEGVEIEV</sequence>
<dbReference type="RefSeq" id="WP_091249988.1">
    <property type="nucleotide sequence ID" value="NZ_FMCU01000013.1"/>
</dbReference>
<dbReference type="FunFam" id="1.20.1720.10:FF:000004">
    <property type="entry name" value="EmrB/QacA family drug resistance transporter"/>
    <property type="match status" value="1"/>
</dbReference>
<proteinExistence type="inferred from homology"/>
<dbReference type="Proteomes" id="UP000198797">
    <property type="component" value="Unassembled WGS sequence"/>
</dbReference>
<gene>
    <name evidence="10" type="ORF">GA0070216_11338</name>
</gene>
<dbReference type="PANTHER" id="PTHR23501">
    <property type="entry name" value="MAJOR FACILITATOR SUPERFAMILY"/>
    <property type="match status" value="1"/>
</dbReference>
<feature type="transmembrane region" description="Helical" evidence="8">
    <location>
        <begin position="116"/>
        <end position="137"/>
    </location>
</feature>
<keyword evidence="6 8" id="KW-1133">Transmembrane helix</keyword>
<dbReference type="GO" id="GO:0005886">
    <property type="term" value="C:plasma membrane"/>
    <property type="evidence" value="ECO:0007669"/>
    <property type="project" value="UniProtKB-SubCell"/>
</dbReference>
<feature type="transmembrane region" description="Helical" evidence="8">
    <location>
        <begin position="241"/>
        <end position="259"/>
    </location>
</feature>
<dbReference type="GO" id="GO:0022857">
    <property type="term" value="F:transmembrane transporter activity"/>
    <property type="evidence" value="ECO:0007669"/>
    <property type="project" value="InterPro"/>
</dbReference>
<dbReference type="PANTHER" id="PTHR23501:SF197">
    <property type="entry name" value="COMD"/>
    <property type="match status" value="1"/>
</dbReference>
<dbReference type="Gene3D" id="1.20.1250.20">
    <property type="entry name" value="MFS general substrate transporter like domains"/>
    <property type="match status" value="1"/>
</dbReference>
<dbReference type="EMBL" id="FMCU01000013">
    <property type="protein sequence ID" value="SCF39506.1"/>
    <property type="molecule type" value="Genomic_DNA"/>
</dbReference>
<evidence type="ECO:0000256" key="4">
    <source>
        <dbReference type="ARBA" id="ARBA00022475"/>
    </source>
</evidence>
<dbReference type="InterPro" id="IPR036259">
    <property type="entry name" value="MFS_trans_sf"/>
</dbReference>
<dbReference type="STRING" id="121616.GA0070216_11338"/>
<feature type="transmembrane region" description="Helical" evidence="8">
    <location>
        <begin position="209"/>
        <end position="229"/>
    </location>
</feature>
<evidence type="ECO:0000256" key="3">
    <source>
        <dbReference type="ARBA" id="ARBA00022448"/>
    </source>
</evidence>
<evidence type="ECO:0000256" key="1">
    <source>
        <dbReference type="ARBA" id="ARBA00004651"/>
    </source>
</evidence>
<feature type="transmembrane region" description="Helical" evidence="8">
    <location>
        <begin position="279"/>
        <end position="304"/>
    </location>
</feature>
<feature type="transmembrane region" description="Helical" evidence="8">
    <location>
        <begin position="179"/>
        <end position="197"/>
    </location>
</feature>
<reference evidence="11" key="1">
    <citation type="submission" date="2016-06" db="EMBL/GenBank/DDBJ databases">
        <authorList>
            <person name="Varghese N."/>
            <person name="Submissions Spin"/>
        </authorList>
    </citation>
    <scope>NUCLEOTIDE SEQUENCE [LARGE SCALE GENOMIC DNA]</scope>
    <source>
        <strain evidence="11">DSM 44100</strain>
    </source>
</reference>
<name>A0A1C5A2Z0_9ACTN</name>
<dbReference type="PROSITE" id="PS50850">
    <property type="entry name" value="MFS"/>
    <property type="match status" value="1"/>
</dbReference>
<dbReference type="Pfam" id="PF07690">
    <property type="entry name" value="MFS_1"/>
    <property type="match status" value="1"/>
</dbReference>
<comment type="subcellular location">
    <subcellularLocation>
        <location evidence="1">Cell membrane</location>
        <topology evidence="1">Multi-pass membrane protein</topology>
    </subcellularLocation>
</comment>
<keyword evidence="5 8" id="KW-0812">Transmembrane</keyword>
<keyword evidence="3" id="KW-0813">Transport</keyword>
<organism evidence="10 11">
    <name type="scientific">Micromonospora matsumotoense</name>
    <dbReference type="NCBI Taxonomy" id="121616"/>
    <lineage>
        <taxon>Bacteria</taxon>
        <taxon>Bacillati</taxon>
        <taxon>Actinomycetota</taxon>
        <taxon>Actinomycetes</taxon>
        <taxon>Micromonosporales</taxon>
        <taxon>Micromonosporaceae</taxon>
        <taxon>Micromonospora</taxon>
    </lineage>
</organism>
<dbReference type="InterPro" id="IPR011701">
    <property type="entry name" value="MFS"/>
</dbReference>
<keyword evidence="4" id="KW-1003">Cell membrane</keyword>
<dbReference type="InterPro" id="IPR020846">
    <property type="entry name" value="MFS_dom"/>
</dbReference>
<keyword evidence="7 8" id="KW-0472">Membrane</keyword>
<evidence type="ECO:0000256" key="5">
    <source>
        <dbReference type="ARBA" id="ARBA00022692"/>
    </source>
</evidence>
<evidence type="ECO:0000256" key="2">
    <source>
        <dbReference type="ARBA" id="ARBA00007520"/>
    </source>
</evidence>
<feature type="transmembrane region" description="Helical" evidence="8">
    <location>
        <begin position="370"/>
        <end position="395"/>
    </location>
</feature>
<evidence type="ECO:0000256" key="7">
    <source>
        <dbReference type="ARBA" id="ARBA00023136"/>
    </source>
</evidence>
<evidence type="ECO:0000259" key="9">
    <source>
        <dbReference type="PROSITE" id="PS50850"/>
    </source>
</evidence>
<dbReference type="OrthoDB" id="9807274at2"/>
<dbReference type="NCBIfam" id="TIGR00711">
    <property type="entry name" value="efflux_EmrB"/>
    <property type="match status" value="1"/>
</dbReference>
<comment type="similarity">
    <text evidence="2">Belongs to the major facilitator superfamily. TCR/Tet family.</text>
</comment>
<feature type="transmembrane region" description="Helical" evidence="8">
    <location>
        <begin position="91"/>
        <end position="110"/>
    </location>
</feature>
<feature type="transmembrane region" description="Helical" evidence="8">
    <location>
        <begin position="25"/>
        <end position="48"/>
    </location>
</feature>
<feature type="transmembrane region" description="Helical" evidence="8">
    <location>
        <begin position="316"/>
        <end position="338"/>
    </location>
</feature>
<evidence type="ECO:0000256" key="6">
    <source>
        <dbReference type="ARBA" id="ARBA00022989"/>
    </source>
</evidence>
<feature type="domain" description="Major facilitator superfamily (MFS) profile" evidence="9">
    <location>
        <begin position="26"/>
        <end position="506"/>
    </location>
</feature>
<feature type="transmembrane region" description="Helical" evidence="8">
    <location>
        <begin position="483"/>
        <end position="501"/>
    </location>
</feature>
<accession>A0A1C5A2Z0</accession>
<keyword evidence="11" id="KW-1185">Reference proteome</keyword>
<dbReference type="PRINTS" id="PR01036">
    <property type="entry name" value="TCRTETB"/>
</dbReference>
<evidence type="ECO:0000256" key="8">
    <source>
        <dbReference type="SAM" id="Phobius"/>
    </source>
</evidence>
<dbReference type="AlphaFoldDB" id="A0A1C5A2Z0"/>
<evidence type="ECO:0000313" key="11">
    <source>
        <dbReference type="Proteomes" id="UP000198797"/>
    </source>
</evidence>